<proteinExistence type="predicted"/>
<dbReference type="EMBL" id="FPHU01000146">
    <property type="protein sequence ID" value="SFV81526.1"/>
    <property type="molecule type" value="Genomic_DNA"/>
</dbReference>
<dbReference type="AlphaFoldDB" id="A0A1W1DJN1"/>
<protein>
    <submittedName>
        <fullName evidence="1">Uncharacterized protein</fullName>
    </submittedName>
</protein>
<name>A0A1W1DJN1_9ZZZZ</name>
<organism evidence="1">
    <name type="scientific">hydrothermal vent metagenome</name>
    <dbReference type="NCBI Taxonomy" id="652676"/>
    <lineage>
        <taxon>unclassified sequences</taxon>
        <taxon>metagenomes</taxon>
        <taxon>ecological metagenomes</taxon>
    </lineage>
</organism>
<accession>A0A1W1DJN1</accession>
<gene>
    <name evidence="1" type="ORF">MNB_SUP05-13-439</name>
</gene>
<evidence type="ECO:0000313" key="1">
    <source>
        <dbReference type="EMBL" id="SFV81526.1"/>
    </source>
</evidence>
<dbReference type="SUPFAM" id="SSF52141">
    <property type="entry name" value="Uracil-DNA glycosylase-like"/>
    <property type="match status" value="1"/>
</dbReference>
<sequence length="139" mass="15596">MNEALRSRYLDAFGVPEFLYVQTKTADLSVNKIDTRCLVVETENARSFCQPGKSQDFLLKMLSAIGLSEDDIQCISINVDNLSRTLAEYNAKTVLFMSEGLSASSAHHFSTHHPSAILTNEQLKREAWEVLKKIKACLK</sequence>
<dbReference type="InterPro" id="IPR036895">
    <property type="entry name" value="Uracil-DNA_glycosylase-like_sf"/>
</dbReference>
<reference evidence="1" key="1">
    <citation type="submission" date="2016-10" db="EMBL/GenBank/DDBJ databases">
        <authorList>
            <person name="de Groot N.N."/>
        </authorList>
    </citation>
    <scope>NUCLEOTIDE SEQUENCE</scope>
</reference>